<keyword evidence="7" id="KW-0804">Transcription</keyword>
<dbReference type="Proteomes" id="UP001187531">
    <property type="component" value="Unassembled WGS sequence"/>
</dbReference>
<dbReference type="GO" id="GO:0007219">
    <property type="term" value="P:Notch signaling pathway"/>
    <property type="evidence" value="ECO:0007669"/>
    <property type="project" value="UniProtKB-KW"/>
</dbReference>
<keyword evidence="3" id="KW-0678">Repressor</keyword>
<dbReference type="PROSITE" id="PS51054">
    <property type="entry name" value="ORANGE"/>
    <property type="match status" value="1"/>
</dbReference>
<feature type="domain" description="Orange" evidence="12">
    <location>
        <begin position="114"/>
        <end position="146"/>
    </location>
</feature>
<evidence type="ECO:0000259" key="11">
    <source>
        <dbReference type="PROSITE" id="PS50888"/>
    </source>
</evidence>
<dbReference type="GO" id="GO:0003677">
    <property type="term" value="F:DNA binding"/>
    <property type="evidence" value="ECO:0007669"/>
    <property type="project" value="UniProtKB-KW"/>
</dbReference>
<dbReference type="InterPro" id="IPR003650">
    <property type="entry name" value="Orange_dom"/>
</dbReference>
<accession>A0AA88HA46</accession>
<evidence type="ECO:0008006" key="15">
    <source>
        <dbReference type="Google" id="ProtNLM"/>
    </source>
</evidence>
<name>A0AA88HA46_ARTSF</name>
<evidence type="ECO:0000256" key="2">
    <source>
        <dbReference type="ARBA" id="ARBA00022473"/>
    </source>
</evidence>
<dbReference type="PANTHER" id="PTHR10985">
    <property type="entry name" value="BASIC HELIX-LOOP-HELIX TRANSCRIPTION FACTOR, HES-RELATED"/>
    <property type="match status" value="1"/>
</dbReference>
<feature type="domain" description="BHLH" evidence="11">
    <location>
        <begin position="38"/>
        <end position="93"/>
    </location>
</feature>
<feature type="region of interest" description="Disordered" evidence="10">
    <location>
        <begin position="244"/>
        <end position="269"/>
    </location>
</feature>
<dbReference type="InterPro" id="IPR011598">
    <property type="entry name" value="bHLH_dom"/>
</dbReference>
<protein>
    <recommendedName>
        <fullName evidence="15">Hairy/enhancer-of-split related with YRPW motif protein</fullName>
    </recommendedName>
</protein>
<comment type="subcellular location">
    <subcellularLocation>
        <location evidence="1">Nucleus</location>
    </subcellularLocation>
</comment>
<comment type="similarity">
    <text evidence="9">Belongs to the HEY family.</text>
</comment>
<keyword evidence="8" id="KW-0539">Nucleus</keyword>
<evidence type="ECO:0000256" key="9">
    <source>
        <dbReference type="ARBA" id="ARBA00038262"/>
    </source>
</evidence>
<dbReference type="Gene3D" id="6.10.250.980">
    <property type="match status" value="1"/>
</dbReference>
<evidence type="ECO:0000256" key="7">
    <source>
        <dbReference type="ARBA" id="ARBA00023163"/>
    </source>
</evidence>
<keyword evidence="4" id="KW-0914">Notch signaling pathway</keyword>
<dbReference type="SMART" id="SM00353">
    <property type="entry name" value="HLH"/>
    <property type="match status" value="1"/>
</dbReference>
<dbReference type="Pfam" id="PF07527">
    <property type="entry name" value="Hairy_orange"/>
    <property type="match status" value="1"/>
</dbReference>
<dbReference type="FunFam" id="4.10.280.10:FF:000012">
    <property type="entry name" value="hairy/enhancer-of-split related with YRPW motif protein 1"/>
    <property type="match status" value="1"/>
</dbReference>
<evidence type="ECO:0000256" key="5">
    <source>
        <dbReference type="ARBA" id="ARBA00023015"/>
    </source>
</evidence>
<dbReference type="SUPFAM" id="SSF47459">
    <property type="entry name" value="HLH, helix-loop-helix DNA-binding domain"/>
    <property type="match status" value="1"/>
</dbReference>
<evidence type="ECO:0000256" key="10">
    <source>
        <dbReference type="SAM" id="MobiDB-lite"/>
    </source>
</evidence>
<feature type="compositionally biased region" description="Basic and acidic residues" evidence="10">
    <location>
        <begin position="1"/>
        <end position="14"/>
    </location>
</feature>
<evidence type="ECO:0000256" key="1">
    <source>
        <dbReference type="ARBA" id="ARBA00004123"/>
    </source>
</evidence>
<evidence type="ECO:0000259" key="12">
    <source>
        <dbReference type="PROSITE" id="PS51054"/>
    </source>
</evidence>
<reference evidence="13" key="1">
    <citation type="submission" date="2023-07" db="EMBL/GenBank/DDBJ databases">
        <title>Chromosome-level genome assembly of Artemia franciscana.</title>
        <authorList>
            <person name="Jo E."/>
        </authorList>
    </citation>
    <scope>NUCLEOTIDE SEQUENCE</scope>
    <source>
        <tissue evidence="13">Whole body</tissue>
    </source>
</reference>
<organism evidence="13 14">
    <name type="scientific">Artemia franciscana</name>
    <name type="common">Brine shrimp</name>
    <name type="synonym">Artemia sanfranciscana</name>
    <dbReference type="NCBI Taxonomy" id="6661"/>
    <lineage>
        <taxon>Eukaryota</taxon>
        <taxon>Metazoa</taxon>
        <taxon>Ecdysozoa</taxon>
        <taxon>Arthropoda</taxon>
        <taxon>Crustacea</taxon>
        <taxon>Branchiopoda</taxon>
        <taxon>Anostraca</taxon>
        <taxon>Artemiidae</taxon>
        <taxon>Artemia</taxon>
    </lineage>
</organism>
<dbReference type="EMBL" id="JAVRJZ010000018">
    <property type="protein sequence ID" value="KAK2708205.1"/>
    <property type="molecule type" value="Genomic_DNA"/>
</dbReference>
<comment type="caution">
    <text evidence="13">The sequence shown here is derived from an EMBL/GenBank/DDBJ whole genome shotgun (WGS) entry which is preliminary data.</text>
</comment>
<dbReference type="GO" id="GO:0032502">
    <property type="term" value="P:developmental process"/>
    <property type="evidence" value="ECO:0007669"/>
    <property type="project" value="UniProtKB-ARBA"/>
</dbReference>
<gene>
    <name evidence="13" type="ORF">QYM36_013959</name>
</gene>
<sequence>MYFEMSLKRPHPDSDCDNYSEKSLCSSPVEEGSGHGMTRKRRRGIIEKRRRDRINHSLSELRRLVPTASEKQGSAKLEKAEILQMAVDHLKMLHAKGAMSFDPQRVAMDYHNVGFRECMAEVSRYLVTVEGLDLQDPLRLRMMSHLQHYTAQRELAQRQSQWFPQTYPTPGTSSMSSYQLPPLPSEQNFIPPMPNEDQINANFGVQTSARVFCAQIPPVHPQNAVSAAVQYPYPNANTAIGTGFGQYQPSTSSSSQPKPYRPWGAELAY</sequence>
<keyword evidence="6" id="KW-0238">DNA-binding</keyword>
<feature type="compositionally biased region" description="Low complexity" evidence="10">
    <location>
        <begin position="246"/>
        <end position="258"/>
    </location>
</feature>
<feature type="region of interest" description="Disordered" evidence="10">
    <location>
        <begin position="1"/>
        <end position="47"/>
    </location>
</feature>
<evidence type="ECO:0000313" key="13">
    <source>
        <dbReference type="EMBL" id="KAK2708205.1"/>
    </source>
</evidence>
<dbReference type="InterPro" id="IPR036638">
    <property type="entry name" value="HLH_DNA-bd_sf"/>
</dbReference>
<evidence type="ECO:0000256" key="6">
    <source>
        <dbReference type="ARBA" id="ARBA00023125"/>
    </source>
</evidence>
<dbReference type="Gene3D" id="4.10.280.10">
    <property type="entry name" value="Helix-loop-helix DNA-binding domain"/>
    <property type="match status" value="1"/>
</dbReference>
<dbReference type="SUPFAM" id="SSF158457">
    <property type="entry name" value="Orange domain-like"/>
    <property type="match status" value="1"/>
</dbReference>
<dbReference type="InterPro" id="IPR050370">
    <property type="entry name" value="HES_HEY"/>
</dbReference>
<dbReference type="AlphaFoldDB" id="A0AA88HA46"/>
<dbReference type="PROSITE" id="PS50888">
    <property type="entry name" value="BHLH"/>
    <property type="match status" value="1"/>
</dbReference>
<dbReference type="Pfam" id="PF00010">
    <property type="entry name" value="HLH"/>
    <property type="match status" value="1"/>
</dbReference>
<dbReference type="SMART" id="SM00511">
    <property type="entry name" value="ORANGE"/>
    <property type="match status" value="1"/>
</dbReference>
<dbReference type="GO" id="GO:0006355">
    <property type="term" value="P:regulation of DNA-templated transcription"/>
    <property type="evidence" value="ECO:0007669"/>
    <property type="project" value="InterPro"/>
</dbReference>
<evidence type="ECO:0000256" key="3">
    <source>
        <dbReference type="ARBA" id="ARBA00022491"/>
    </source>
</evidence>
<dbReference type="GO" id="GO:0046983">
    <property type="term" value="F:protein dimerization activity"/>
    <property type="evidence" value="ECO:0007669"/>
    <property type="project" value="InterPro"/>
</dbReference>
<keyword evidence="14" id="KW-1185">Reference proteome</keyword>
<keyword evidence="5" id="KW-0805">Transcription regulation</keyword>
<evidence type="ECO:0000313" key="14">
    <source>
        <dbReference type="Proteomes" id="UP001187531"/>
    </source>
</evidence>
<proteinExistence type="inferred from homology"/>
<evidence type="ECO:0000256" key="4">
    <source>
        <dbReference type="ARBA" id="ARBA00022976"/>
    </source>
</evidence>
<evidence type="ECO:0000256" key="8">
    <source>
        <dbReference type="ARBA" id="ARBA00023242"/>
    </source>
</evidence>
<keyword evidence="2" id="KW-0217">Developmental protein</keyword>
<dbReference type="GO" id="GO:0005634">
    <property type="term" value="C:nucleus"/>
    <property type="evidence" value="ECO:0007669"/>
    <property type="project" value="UniProtKB-SubCell"/>
</dbReference>